<dbReference type="InterPro" id="IPR002153">
    <property type="entry name" value="TRPC_channel"/>
</dbReference>
<name>A0A8C2W406_CHILA</name>
<feature type="region of interest" description="Disordered" evidence="11">
    <location>
        <begin position="357"/>
        <end position="432"/>
    </location>
</feature>
<dbReference type="AlphaFoldDB" id="A0A8C2W406"/>
<comment type="subcellular location">
    <subcellularLocation>
        <location evidence="1">Membrane</location>
        <topology evidence="1">Multi-pass membrane protein</topology>
    </subcellularLocation>
</comment>
<keyword evidence="3" id="KW-0106">Calcium</keyword>
<evidence type="ECO:0000256" key="11">
    <source>
        <dbReference type="SAM" id="MobiDB-lite"/>
    </source>
</evidence>
<evidence type="ECO:0000313" key="14">
    <source>
        <dbReference type="Ensembl" id="ENSCLAP00000024844.1"/>
    </source>
</evidence>
<dbReference type="PANTHER" id="PTHR10117:SF6">
    <property type="entry name" value="SHORT TRANSIENT RECEPTOR POTENTIAL CHANNEL 2"/>
    <property type="match status" value="1"/>
</dbReference>
<dbReference type="GO" id="GO:0051480">
    <property type="term" value="P:regulation of cytosolic calcium ion concentration"/>
    <property type="evidence" value="ECO:0007669"/>
    <property type="project" value="TreeGrafter"/>
</dbReference>
<feature type="transmembrane region" description="Helical" evidence="12">
    <location>
        <begin position="94"/>
        <end position="115"/>
    </location>
</feature>
<dbReference type="InterPro" id="IPR005458">
    <property type="entry name" value="TRPC2_channel"/>
</dbReference>
<keyword evidence="5 12" id="KW-0812">Transmembrane</keyword>
<evidence type="ECO:0000256" key="4">
    <source>
        <dbReference type="ARBA" id="ARBA00022673"/>
    </source>
</evidence>
<feature type="domain" description="Ion transport" evidence="13">
    <location>
        <begin position="56"/>
        <end position="193"/>
    </location>
</feature>
<protein>
    <recommendedName>
        <fullName evidence="13">Ion transport domain-containing protein</fullName>
    </recommendedName>
</protein>
<dbReference type="PRINTS" id="PR01097">
    <property type="entry name" value="TRNSRECEPTRP"/>
</dbReference>
<organism evidence="14 15">
    <name type="scientific">Chinchilla lanigera</name>
    <name type="common">Long-tailed chinchilla</name>
    <name type="synonym">Chinchilla villidera</name>
    <dbReference type="NCBI Taxonomy" id="34839"/>
    <lineage>
        <taxon>Eukaryota</taxon>
        <taxon>Metazoa</taxon>
        <taxon>Chordata</taxon>
        <taxon>Craniata</taxon>
        <taxon>Vertebrata</taxon>
        <taxon>Euteleostomi</taxon>
        <taxon>Mammalia</taxon>
        <taxon>Eutheria</taxon>
        <taxon>Euarchontoglires</taxon>
        <taxon>Glires</taxon>
        <taxon>Rodentia</taxon>
        <taxon>Hystricomorpha</taxon>
        <taxon>Chinchillidae</taxon>
        <taxon>Chinchilla</taxon>
    </lineage>
</organism>
<dbReference type="GO" id="GO:0070679">
    <property type="term" value="F:inositol 1,4,5 trisphosphate binding"/>
    <property type="evidence" value="ECO:0007669"/>
    <property type="project" value="TreeGrafter"/>
</dbReference>
<evidence type="ECO:0000256" key="2">
    <source>
        <dbReference type="ARBA" id="ARBA00022448"/>
    </source>
</evidence>
<keyword evidence="4" id="KW-0107">Calcium channel</keyword>
<keyword evidence="15" id="KW-1185">Reference proteome</keyword>
<dbReference type="Proteomes" id="UP000694398">
    <property type="component" value="Unassembled WGS sequence"/>
</dbReference>
<keyword evidence="7" id="KW-0406">Ion transport</keyword>
<evidence type="ECO:0000256" key="7">
    <source>
        <dbReference type="ARBA" id="ARBA00023065"/>
    </source>
</evidence>
<sequence>VVILSLYLAAFALRLLIAGLAFVSCRDASDSAACHYFTTAERSEWRTEDPQFLAEVLFAVTSMLSFTRLAYILPAHESLGTLQISIGRMIDDMIRFMFILMIILTAFLCGLNNIYVPYQETEQLGNFNETFQFLFWTMFGMEEHKVVDMPQFLVPEFVGRALYGIFTIVMVIVLLNMLIAMITNSFQKIEDDADVEWKFARSKLYLSYFREGLTLPVPFNILPTPKAFFYLLRRIFRFICCCCSCCKTKKPAYPSIPTFANPGAGAGPGEAERGSYRLRVIKALVQRYIETARREFEETRRKDLGNRLTELTKTVSRLQSEVASVRRTLETGGTPRPPDGASILSRYITRVRNSFQNLGAPIPETPELTMPGTVGTQDSAETGAQAPGEAGTPASGEDGLSSPTHVLVHREQEAEGTGDLHPEKDSGTEGEP</sequence>
<dbReference type="GeneTree" id="ENSGT01060000248588"/>
<evidence type="ECO:0000256" key="5">
    <source>
        <dbReference type="ARBA" id="ARBA00022692"/>
    </source>
</evidence>
<keyword evidence="2" id="KW-0813">Transport</keyword>
<reference evidence="14" key="1">
    <citation type="submission" date="2025-08" db="UniProtKB">
        <authorList>
            <consortium name="Ensembl"/>
        </authorList>
    </citation>
    <scope>IDENTIFICATION</scope>
</reference>
<keyword evidence="6 12" id="KW-1133">Transmembrane helix</keyword>
<dbReference type="OMA" id="DSAACHY"/>
<dbReference type="GO" id="GO:0005886">
    <property type="term" value="C:plasma membrane"/>
    <property type="evidence" value="ECO:0007669"/>
    <property type="project" value="TreeGrafter"/>
</dbReference>
<dbReference type="PANTHER" id="PTHR10117">
    <property type="entry name" value="TRANSIENT RECEPTOR POTENTIAL CHANNEL"/>
    <property type="match status" value="1"/>
</dbReference>
<evidence type="ECO:0000256" key="6">
    <source>
        <dbReference type="ARBA" id="ARBA00022989"/>
    </source>
</evidence>
<evidence type="ECO:0000256" key="9">
    <source>
        <dbReference type="ARBA" id="ARBA00023303"/>
    </source>
</evidence>
<evidence type="ECO:0000256" key="1">
    <source>
        <dbReference type="ARBA" id="ARBA00004141"/>
    </source>
</evidence>
<evidence type="ECO:0000256" key="3">
    <source>
        <dbReference type="ARBA" id="ARBA00022568"/>
    </source>
</evidence>
<dbReference type="GO" id="GO:0015279">
    <property type="term" value="F:store-operated calcium channel activity"/>
    <property type="evidence" value="ECO:0007669"/>
    <property type="project" value="TreeGrafter"/>
</dbReference>
<feature type="transmembrane region" description="Helical" evidence="12">
    <location>
        <begin position="52"/>
        <end position="73"/>
    </location>
</feature>
<evidence type="ECO:0000313" key="15">
    <source>
        <dbReference type="Proteomes" id="UP000694398"/>
    </source>
</evidence>
<feature type="coiled-coil region" evidence="10">
    <location>
        <begin position="301"/>
        <end position="328"/>
    </location>
</feature>
<dbReference type="GO" id="GO:0034703">
    <property type="term" value="C:cation channel complex"/>
    <property type="evidence" value="ECO:0007669"/>
    <property type="project" value="TreeGrafter"/>
</dbReference>
<evidence type="ECO:0000256" key="12">
    <source>
        <dbReference type="SAM" id="Phobius"/>
    </source>
</evidence>
<dbReference type="GO" id="GO:0007338">
    <property type="term" value="P:single fertilization"/>
    <property type="evidence" value="ECO:0007669"/>
    <property type="project" value="TreeGrafter"/>
</dbReference>
<proteinExistence type="predicted"/>
<dbReference type="PRINTS" id="PR01643">
    <property type="entry name" value="TRPCHANNEL2"/>
</dbReference>
<evidence type="ECO:0000256" key="8">
    <source>
        <dbReference type="ARBA" id="ARBA00023136"/>
    </source>
</evidence>
<dbReference type="Pfam" id="PF00520">
    <property type="entry name" value="Ion_trans"/>
    <property type="match status" value="1"/>
</dbReference>
<keyword evidence="3" id="KW-0109">Calcium transport</keyword>
<evidence type="ECO:0000259" key="13">
    <source>
        <dbReference type="Pfam" id="PF00520"/>
    </source>
</evidence>
<reference evidence="14" key="2">
    <citation type="submission" date="2025-09" db="UniProtKB">
        <authorList>
            <consortium name="Ensembl"/>
        </authorList>
    </citation>
    <scope>IDENTIFICATION</scope>
</reference>
<keyword evidence="8 12" id="KW-0472">Membrane</keyword>
<keyword evidence="9" id="KW-0407">Ion channel</keyword>
<feature type="transmembrane region" description="Helical" evidence="12">
    <location>
        <begin position="161"/>
        <end position="182"/>
    </location>
</feature>
<evidence type="ECO:0000256" key="10">
    <source>
        <dbReference type="SAM" id="Coils"/>
    </source>
</evidence>
<accession>A0A8C2W406</accession>
<dbReference type="InterPro" id="IPR005821">
    <property type="entry name" value="Ion_trans_dom"/>
</dbReference>
<keyword evidence="10" id="KW-0175">Coiled coil</keyword>
<feature type="compositionally biased region" description="Basic and acidic residues" evidence="11">
    <location>
        <begin position="408"/>
        <end position="432"/>
    </location>
</feature>
<dbReference type="Ensembl" id="ENSCLAT00000025084.1">
    <property type="protein sequence ID" value="ENSCLAP00000024844.1"/>
    <property type="gene ID" value="ENSCLAG00000017055.1"/>
</dbReference>